<sequence>MQRFLLIDSMKRKERVLRAWIGQLGQMGLHGVLCSLAASLRSRGFQAVSATADVLCGLGCAAFGAARVRWGPSLLGPLQLKGSQMRYGRFAQELS</sequence>
<name>A0A7J6CWV9_9TELE</name>
<protein>
    <submittedName>
        <fullName evidence="1">Uncharacterized protein</fullName>
    </submittedName>
</protein>
<gene>
    <name evidence="1" type="ORF">G5714_008761</name>
</gene>
<keyword evidence="2" id="KW-1185">Reference proteome</keyword>
<proteinExistence type="predicted"/>
<dbReference type="Proteomes" id="UP000579812">
    <property type="component" value="Unassembled WGS sequence"/>
</dbReference>
<organism evidence="1 2">
    <name type="scientific">Onychostoma macrolepis</name>
    <dbReference type="NCBI Taxonomy" id="369639"/>
    <lineage>
        <taxon>Eukaryota</taxon>
        <taxon>Metazoa</taxon>
        <taxon>Chordata</taxon>
        <taxon>Craniata</taxon>
        <taxon>Vertebrata</taxon>
        <taxon>Euteleostomi</taxon>
        <taxon>Actinopterygii</taxon>
        <taxon>Neopterygii</taxon>
        <taxon>Teleostei</taxon>
        <taxon>Ostariophysi</taxon>
        <taxon>Cypriniformes</taxon>
        <taxon>Cyprinidae</taxon>
        <taxon>Acrossocheilinae</taxon>
        <taxon>Onychostoma</taxon>
    </lineage>
</organism>
<evidence type="ECO:0000313" key="1">
    <source>
        <dbReference type="EMBL" id="KAF4111730.1"/>
    </source>
</evidence>
<reference evidence="1 2" key="1">
    <citation type="submission" date="2020-04" db="EMBL/GenBank/DDBJ databases">
        <title>Chromosome-level genome assembly of a cyprinid fish Onychostoma macrolepis by integration of Nanopore Sequencing, Bionano and Hi-C technology.</title>
        <authorList>
            <person name="Wang D."/>
        </authorList>
    </citation>
    <scope>NUCLEOTIDE SEQUENCE [LARGE SCALE GENOMIC DNA]</scope>
    <source>
        <strain evidence="1">SWU-2019</strain>
        <tissue evidence="1">Muscle</tissue>
    </source>
</reference>
<comment type="caution">
    <text evidence="1">The sequence shown here is derived from an EMBL/GenBank/DDBJ whole genome shotgun (WGS) entry which is preliminary data.</text>
</comment>
<accession>A0A7J6CWV9</accession>
<dbReference type="AlphaFoldDB" id="A0A7J6CWV9"/>
<dbReference type="EMBL" id="JAAMOB010000007">
    <property type="protein sequence ID" value="KAF4111730.1"/>
    <property type="molecule type" value="Genomic_DNA"/>
</dbReference>
<evidence type="ECO:0000313" key="2">
    <source>
        <dbReference type="Proteomes" id="UP000579812"/>
    </source>
</evidence>